<evidence type="ECO:0000313" key="12">
    <source>
        <dbReference type="Proteomes" id="UP000018001"/>
    </source>
</evidence>
<keyword evidence="4 9" id="KW-0547">Nucleotide-binding</keyword>
<organism evidence="11 12">
    <name type="scientific">Byssochlamys spectabilis (strain No. 5 / NBRC 109023)</name>
    <name type="common">Paecilomyces variotii</name>
    <dbReference type="NCBI Taxonomy" id="1356009"/>
    <lineage>
        <taxon>Eukaryota</taxon>
        <taxon>Fungi</taxon>
        <taxon>Dikarya</taxon>
        <taxon>Ascomycota</taxon>
        <taxon>Pezizomycotina</taxon>
        <taxon>Eurotiomycetes</taxon>
        <taxon>Eurotiomycetidae</taxon>
        <taxon>Eurotiales</taxon>
        <taxon>Thermoascaceae</taxon>
        <taxon>Paecilomyces</taxon>
    </lineage>
</organism>
<dbReference type="GO" id="GO:0005524">
    <property type="term" value="F:ATP binding"/>
    <property type="evidence" value="ECO:0007669"/>
    <property type="project" value="UniProtKB-UniRule"/>
</dbReference>
<dbReference type="Proteomes" id="UP000018001">
    <property type="component" value="Unassembled WGS sequence"/>
</dbReference>
<dbReference type="SUPFAM" id="SSF56112">
    <property type="entry name" value="Protein kinase-like (PK-like)"/>
    <property type="match status" value="2"/>
</dbReference>
<dbReference type="InterPro" id="IPR051334">
    <property type="entry name" value="SRPK"/>
</dbReference>
<evidence type="ECO:0000256" key="1">
    <source>
        <dbReference type="ARBA" id="ARBA00012513"/>
    </source>
</evidence>
<dbReference type="GO" id="GO:0050684">
    <property type="term" value="P:regulation of mRNA processing"/>
    <property type="evidence" value="ECO:0007669"/>
    <property type="project" value="TreeGrafter"/>
</dbReference>
<dbReference type="EMBL" id="BAUL01000183">
    <property type="protein sequence ID" value="GAD97073.1"/>
    <property type="molecule type" value="Genomic_DNA"/>
</dbReference>
<dbReference type="PANTHER" id="PTHR47634:SF9">
    <property type="entry name" value="PROTEIN KINASE DOMAIN-CONTAINING PROTEIN-RELATED"/>
    <property type="match status" value="1"/>
</dbReference>
<dbReference type="HOGENOM" id="CLU_435445_0_0_1"/>
<dbReference type="SMART" id="SM00220">
    <property type="entry name" value="S_TKc"/>
    <property type="match status" value="1"/>
</dbReference>
<dbReference type="Gene3D" id="1.10.510.10">
    <property type="entry name" value="Transferase(Phosphotransferase) domain 1"/>
    <property type="match status" value="1"/>
</dbReference>
<keyword evidence="12" id="KW-1185">Reference proteome</keyword>
<dbReference type="OrthoDB" id="5979581at2759"/>
<dbReference type="InterPro" id="IPR011009">
    <property type="entry name" value="Kinase-like_dom_sf"/>
</dbReference>
<dbReference type="EC" id="2.7.11.1" evidence="1"/>
<dbReference type="InParanoid" id="V5FYB2"/>
<keyword evidence="5" id="KW-0418">Kinase</keyword>
<dbReference type="GO" id="GO:0005634">
    <property type="term" value="C:nucleus"/>
    <property type="evidence" value="ECO:0007669"/>
    <property type="project" value="TreeGrafter"/>
</dbReference>
<proteinExistence type="predicted"/>
<dbReference type="AlphaFoldDB" id="V5FYB2"/>
<protein>
    <recommendedName>
        <fullName evidence="1">non-specific serine/threonine protein kinase</fullName>
        <ecNumber evidence="1">2.7.11.1</ecNumber>
    </recommendedName>
</protein>
<dbReference type="PROSITE" id="PS00107">
    <property type="entry name" value="PROTEIN_KINASE_ATP"/>
    <property type="match status" value="1"/>
</dbReference>
<evidence type="ECO:0000259" key="10">
    <source>
        <dbReference type="PROSITE" id="PS50011"/>
    </source>
</evidence>
<comment type="catalytic activity">
    <reaction evidence="7">
        <text>L-threonyl-[protein] + ATP = O-phospho-L-threonyl-[protein] + ADP + H(+)</text>
        <dbReference type="Rhea" id="RHEA:46608"/>
        <dbReference type="Rhea" id="RHEA-COMP:11060"/>
        <dbReference type="Rhea" id="RHEA-COMP:11605"/>
        <dbReference type="ChEBI" id="CHEBI:15378"/>
        <dbReference type="ChEBI" id="CHEBI:30013"/>
        <dbReference type="ChEBI" id="CHEBI:30616"/>
        <dbReference type="ChEBI" id="CHEBI:61977"/>
        <dbReference type="ChEBI" id="CHEBI:456216"/>
        <dbReference type="EC" id="2.7.11.1"/>
    </reaction>
</comment>
<sequence length="628" mass="71705">MEERLEIDPVERCLQHPPLSGHPGSTTVDLEVLDPFRTGDKHNAQVFTVQVMQASSEDDDDGYIRSFRAVDQSYSHETHAYDVLSEFQGTRIPMYYGSYSLDLPAEGKGTRIIRLILMEYINAKSMQQASPKDYPQDVRQQMLKTIIDFDSLVYERDILLRDLCPQNVMIVEKAGFDPAKDLIFIDFEDALFGRKRDDPIAMHTKGDANRNHFEYNWIDGAETLENYSPGGYHPIMIGDILHGRYRIVDKLGFGGYSTVWLAQDTYLKNYVAVKVGIADSIIHETNVLWALSASQSSSPSTHRGRDSIPSVLDELKLHGPNGTHPCYTMAPARCNLREVSYSRLFSLEVARALSSGLALAVAYMHSQGYVHGDIHLRNILVKLPSSFDYLSVEQLYEEYGEPETVPITRRDGEALPPNAPAEAVIPLYLGKDAREFSLSDTRLLLSDFGEAFSPDREARPGADCHTPLAMRPPEARFQPQTPMSYSADIWSLATAIWDIIGMKPIFSSEFADADDVTSQQIDVLGPMPSSWWQRWEERYRFFDDEGRPREGRYAWPPIEDTFEEGVQHYRRKLKAGEFDEEETAAILDLMRRMLVFRPEDRLTIEEVLRSEWMIKWALPDFERSLQMQ</sequence>
<dbReference type="GO" id="GO:0005737">
    <property type="term" value="C:cytoplasm"/>
    <property type="evidence" value="ECO:0007669"/>
    <property type="project" value="TreeGrafter"/>
</dbReference>
<gene>
    <name evidence="11" type="ORF">PVAR5_5742</name>
</gene>
<keyword evidence="6 9" id="KW-0067">ATP-binding</keyword>
<dbReference type="PANTHER" id="PTHR47634">
    <property type="entry name" value="PROTEIN KINASE DOMAIN-CONTAINING PROTEIN-RELATED"/>
    <property type="match status" value="1"/>
</dbReference>
<dbReference type="GO" id="GO:0000245">
    <property type="term" value="P:spliceosomal complex assembly"/>
    <property type="evidence" value="ECO:0007669"/>
    <property type="project" value="TreeGrafter"/>
</dbReference>
<evidence type="ECO:0000256" key="8">
    <source>
        <dbReference type="ARBA" id="ARBA00048679"/>
    </source>
</evidence>
<feature type="domain" description="Protein kinase" evidence="10">
    <location>
        <begin position="245"/>
        <end position="613"/>
    </location>
</feature>
<evidence type="ECO:0000256" key="6">
    <source>
        <dbReference type="ARBA" id="ARBA00022840"/>
    </source>
</evidence>
<comment type="catalytic activity">
    <reaction evidence="8">
        <text>L-seryl-[protein] + ATP = O-phospho-L-seryl-[protein] + ADP + H(+)</text>
        <dbReference type="Rhea" id="RHEA:17989"/>
        <dbReference type="Rhea" id="RHEA-COMP:9863"/>
        <dbReference type="Rhea" id="RHEA-COMP:11604"/>
        <dbReference type="ChEBI" id="CHEBI:15378"/>
        <dbReference type="ChEBI" id="CHEBI:29999"/>
        <dbReference type="ChEBI" id="CHEBI:30616"/>
        <dbReference type="ChEBI" id="CHEBI:83421"/>
        <dbReference type="ChEBI" id="CHEBI:456216"/>
        <dbReference type="EC" id="2.7.11.1"/>
    </reaction>
</comment>
<accession>V5FYB2</accession>
<evidence type="ECO:0000256" key="2">
    <source>
        <dbReference type="ARBA" id="ARBA00022527"/>
    </source>
</evidence>
<keyword evidence="2" id="KW-0723">Serine/threonine-protein kinase</keyword>
<dbReference type="Gene3D" id="3.30.200.20">
    <property type="entry name" value="Phosphorylase Kinase, domain 1"/>
    <property type="match status" value="1"/>
</dbReference>
<comment type="caution">
    <text evidence="11">The sequence shown here is derived from an EMBL/GenBank/DDBJ whole genome shotgun (WGS) entry which is preliminary data.</text>
</comment>
<reference evidence="12" key="1">
    <citation type="journal article" date="2014" name="Genome Announc.">
        <title>Draft genome sequence of the formaldehyde-resistant fungus Byssochlamys spectabilis No. 5 (anamorph Paecilomyces variotii No. 5) (NBRC109023).</title>
        <authorList>
            <person name="Oka T."/>
            <person name="Ekino K."/>
            <person name="Fukuda K."/>
            <person name="Nomura Y."/>
        </authorList>
    </citation>
    <scope>NUCLEOTIDE SEQUENCE [LARGE SCALE GENOMIC DNA]</scope>
    <source>
        <strain evidence="12">No. 5 / NBRC 109023</strain>
    </source>
</reference>
<evidence type="ECO:0000256" key="7">
    <source>
        <dbReference type="ARBA" id="ARBA00047899"/>
    </source>
</evidence>
<evidence type="ECO:0000256" key="5">
    <source>
        <dbReference type="ARBA" id="ARBA00022777"/>
    </source>
</evidence>
<dbReference type="eggNOG" id="KOG1290">
    <property type="taxonomic scope" value="Eukaryota"/>
</dbReference>
<dbReference type="Pfam" id="PF00069">
    <property type="entry name" value="Pkinase"/>
    <property type="match status" value="1"/>
</dbReference>
<evidence type="ECO:0000313" key="11">
    <source>
        <dbReference type="EMBL" id="GAD97073.1"/>
    </source>
</evidence>
<evidence type="ECO:0000256" key="3">
    <source>
        <dbReference type="ARBA" id="ARBA00022679"/>
    </source>
</evidence>
<dbReference type="GO" id="GO:0004674">
    <property type="term" value="F:protein serine/threonine kinase activity"/>
    <property type="evidence" value="ECO:0007669"/>
    <property type="project" value="UniProtKB-KW"/>
</dbReference>
<name>V5FYB2_BYSSN</name>
<feature type="binding site" evidence="9">
    <location>
        <position position="274"/>
    </location>
    <ligand>
        <name>ATP</name>
        <dbReference type="ChEBI" id="CHEBI:30616"/>
    </ligand>
</feature>
<evidence type="ECO:0000256" key="9">
    <source>
        <dbReference type="PROSITE-ProRule" id="PRU10141"/>
    </source>
</evidence>
<keyword evidence="3" id="KW-0808">Transferase</keyword>
<evidence type="ECO:0000256" key="4">
    <source>
        <dbReference type="ARBA" id="ARBA00022741"/>
    </source>
</evidence>
<dbReference type="InterPro" id="IPR000719">
    <property type="entry name" value="Prot_kinase_dom"/>
</dbReference>
<dbReference type="PROSITE" id="PS50011">
    <property type="entry name" value="PROTEIN_KINASE_DOM"/>
    <property type="match status" value="1"/>
</dbReference>
<dbReference type="InterPro" id="IPR017441">
    <property type="entry name" value="Protein_kinase_ATP_BS"/>
</dbReference>